<reference evidence="2" key="1">
    <citation type="submission" date="2018-04" db="EMBL/GenBank/DDBJ databases">
        <authorList>
            <person name="Go L.Y."/>
            <person name="Mitchell J.A."/>
        </authorList>
    </citation>
    <scope>NUCLEOTIDE SEQUENCE [LARGE SCALE GENOMIC DNA]</scope>
</reference>
<name>A0A2U8UUB9_9CAUD</name>
<keyword evidence="2" id="KW-1185">Reference proteome</keyword>
<evidence type="ECO:0000313" key="2">
    <source>
        <dbReference type="Proteomes" id="UP000247284"/>
    </source>
</evidence>
<dbReference type="RefSeq" id="YP_009802059.1">
    <property type="nucleotide sequence ID" value="NC_047977.1"/>
</dbReference>
<dbReference type="GeneID" id="54992626"/>
<dbReference type="Proteomes" id="UP000247284">
    <property type="component" value="Segment"/>
</dbReference>
<sequence length="107" mass="12244">MLHLYYREEGPPGLGCNTMATLMSADELFKRTQIARDAYMQTGFLGGYREVRSDLVNWLEHNTDDEVQLAYLPGMFDVATLAPFASEVYNYAWQELLNGLEEVERNA</sequence>
<proteinExistence type="predicted"/>
<organism evidence="1 2">
    <name type="scientific">Microbacterium phage Hendrix</name>
    <dbReference type="NCBI Taxonomy" id="2182341"/>
    <lineage>
        <taxon>Viruses</taxon>
        <taxon>Duplodnaviria</taxon>
        <taxon>Heunggongvirae</taxon>
        <taxon>Uroviricota</taxon>
        <taxon>Caudoviricetes</taxon>
        <taxon>Rogerhendrixvirus</taxon>
        <taxon>Rogerhendrixvirus hendrix</taxon>
    </lineage>
</organism>
<dbReference type="EMBL" id="MH183162">
    <property type="protein sequence ID" value="AWN07791.1"/>
    <property type="molecule type" value="Genomic_DNA"/>
</dbReference>
<dbReference type="KEGG" id="vg:54992626"/>
<accession>A0A2U8UUB9</accession>
<evidence type="ECO:0000313" key="1">
    <source>
        <dbReference type="EMBL" id="AWN07791.1"/>
    </source>
</evidence>
<gene>
    <name evidence="1" type="primary">120</name>
    <name evidence="1" type="ORF">PBI_HENDRIX_120</name>
</gene>
<protein>
    <submittedName>
        <fullName evidence="1">Uncharacterized protein</fullName>
    </submittedName>
</protein>